<dbReference type="EMBL" id="LAVV01011251">
    <property type="protein sequence ID" value="KNZ48004.1"/>
    <property type="molecule type" value="Genomic_DNA"/>
</dbReference>
<dbReference type="AlphaFoldDB" id="A0A0L6UHH8"/>
<dbReference type="Proteomes" id="UP000037035">
    <property type="component" value="Unassembled WGS sequence"/>
</dbReference>
<dbReference type="VEuPathDB" id="FungiDB:VP01_597g3"/>
<name>A0A0L6UHH8_9BASI</name>
<dbReference type="OrthoDB" id="2976829at2759"/>
<gene>
    <name evidence="1" type="ORF">VP01_597g3</name>
</gene>
<accession>A0A0L6UHH8</accession>
<keyword evidence="2" id="KW-1185">Reference proteome</keyword>
<organism evidence="1 2">
    <name type="scientific">Puccinia sorghi</name>
    <dbReference type="NCBI Taxonomy" id="27349"/>
    <lineage>
        <taxon>Eukaryota</taxon>
        <taxon>Fungi</taxon>
        <taxon>Dikarya</taxon>
        <taxon>Basidiomycota</taxon>
        <taxon>Pucciniomycotina</taxon>
        <taxon>Pucciniomycetes</taxon>
        <taxon>Pucciniales</taxon>
        <taxon>Pucciniaceae</taxon>
        <taxon>Puccinia</taxon>
    </lineage>
</organism>
<dbReference type="PANTHER" id="PTHR33096">
    <property type="entry name" value="CXC2 DOMAIN-CONTAINING PROTEIN"/>
    <property type="match status" value="1"/>
</dbReference>
<reference evidence="1 2" key="1">
    <citation type="submission" date="2015-08" db="EMBL/GenBank/DDBJ databases">
        <title>Next Generation Sequencing and Analysis of the Genome of Puccinia sorghi L Schw, the Causal Agent of Maize Common Rust.</title>
        <authorList>
            <person name="Rochi L."/>
            <person name="Burguener G."/>
            <person name="Darino M."/>
            <person name="Turjanski A."/>
            <person name="Kreff E."/>
            <person name="Dieguez M.J."/>
            <person name="Sacco F."/>
        </authorList>
    </citation>
    <scope>NUCLEOTIDE SEQUENCE [LARGE SCALE GENOMIC DNA]</scope>
    <source>
        <strain evidence="1 2">RO10H11247</strain>
    </source>
</reference>
<comment type="caution">
    <text evidence="1">The sequence shown here is derived from an EMBL/GenBank/DDBJ whole genome shotgun (WGS) entry which is preliminary data.</text>
</comment>
<dbReference type="STRING" id="27349.A0A0L6UHH8"/>
<dbReference type="PANTHER" id="PTHR33096:SF1">
    <property type="entry name" value="CXC1-LIKE CYSTEINE CLUSTER ASSOCIATED WITH KDZ TRANSPOSASES DOMAIN-CONTAINING PROTEIN"/>
    <property type="match status" value="1"/>
</dbReference>
<proteinExistence type="predicted"/>
<protein>
    <submittedName>
        <fullName evidence="1">Uncharacterized protein</fullName>
    </submittedName>
</protein>
<sequence length="149" mass="16762">MCPDCITLHPTILLARGAATFEDFIVECQVGSLQSSCGVTGRNTVFAGFKGVVVNVEENQMSSRQYKISAKNDLHFNYSHFMKMGLDDHFWNDGFLCLSRDPWAVDPVVRTGIHAMLGVDQSNKELLQLNIEVWHALSWALLHLKKLII</sequence>
<evidence type="ECO:0000313" key="1">
    <source>
        <dbReference type="EMBL" id="KNZ48004.1"/>
    </source>
</evidence>
<evidence type="ECO:0000313" key="2">
    <source>
        <dbReference type="Proteomes" id="UP000037035"/>
    </source>
</evidence>